<evidence type="ECO:0000256" key="6">
    <source>
        <dbReference type="ARBA" id="ARBA00022840"/>
    </source>
</evidence>
<dbReference type="Pfam" id="PF03793">
    <property type="entry name" value="PASTA"/>
    <property type="match status" value="3"/>
</dbReference>
<keyword evidence="2" id="KW-0723">Serine/threonine-protein kinase</keyword>
<dbReference type="EC" id="2.7.11.1" evidence="1"/>
<evidence type="ECO:0000256" key="5">
    <source>
        <dbReference type="ARBA" id="ARBA00022777"/>
    </source>
</evidence>
<evidence type="ECO:0000256" key="8">
    <source>
        <dbReference type="ARBA" id="ARBA00048679"/>
    </source>
</evidence>
<feature type="region of interest" description="Disordered" evidence="9">
    <location>
        <begin position="238"/>
        <end position="386"/>
    </location>
</feature>
<dbReference type="SMART" id="SM00740">
    <property type="entry name" value="PASTA"/>
    <property type="match status" value="3"/>
</dbReference>
<dbReference type="Gene3D" id="1.10.510.10">
    <property type="entry name" value="Transferase(Phosphotransferase) domain 1"/>
    <property type="match status" value="1"/>
</dbReference>
<keyword evidence="4" id="KW-0547">Nucleotide-binding</keyword>
<evidence type="ECO:0000256" key="1">
    <source>
        <dbReference type="ARBA" id="ARBA00012513"/>
    </source>
</evidence>
<feature type="domain" description="PASTA" evidence="11">
    <location>
        <begin position="490"/>
        <end position="556"/>
    </location>
</feature>
<evidence type="ECO:0000313" key="12">
    <source>
        <dbReference type="EMBL" id="GAA2210283.1"/>
    </source>
</evidence>
<accession>A0ABN3CLM3</accession>
<keyword evidence="3" id="KW-0808">Transferase</keyword>
<protein>
    <recommendedName>
        <fullName evidence="1">non-specific serine/threonine protein kinase</fullName>
        <ecNumber evidence="1">2.7.11.1</ecNumber>
    </recommendedName>
</protein>
<organism evidence="12 13">
    <name type="scientific">Nonomuraea monospora</name>
    <dbReference type="NCBI Taxonomy" id="568818"/>
    <lineage>
        <taxon>Bacteria</taxon>
        <taxon>Bacillati</taxon>
        <taxon>Actinomycetota</taxon>
        <taxon>Actinomycetes</taxon>
        <taxon>Streptosporangiales</taxon>
        <taxon>Streptosporangiaceae</taxon>
        <taxon>Nonomuraea</taxon>
    </lineage>
</organism>
<dbReference type="PANTHER" id="PTHR43289">
    <property type="entry name" value="MITOGEN-ACTIVATED PROTEIN KINASE KINASE KINASE 20-RELATED"/>
    <property type="match status" value="1"/>
</dbReference>
<evidence type="ECO:0000259" key="10">
    <source>
        <dbReference type="PROSITE" id="PS50011"/>
    </source>
</evidence>
<dbReference type="CDD" id="cd06577">
    <property type="entry name" value="PASTA_pknB"/>
    <property type="match status" value="3"/>
</dbReference>
<evidence type="ECO:0000313" key="13">
    <source>
        <dbReference type="Proteomes" id="UP001499843"/>
    </source>
</evidence>
<reference evidence="12 13" key="1">
    <citation type="journal article" date="2019" name="Int. J. Syst. Evol. Microbiol.">
        <title>The Global Catalogue of Microorganisms (GCM) 10K type strain sequencing project: providing services to taxonomists for standard genome sequencing and annotation.</title>
        <authorList>
            <consortium name="The Broad Institute Genomics Platform"/>
            <consortium name="The Broad Institute Genome Sequencing Center for Infectious Disease"/>
            <person name="Wu L."/>
            <person name="Ma J."/>
        </authorList>
    </citation>
    <scope>NUCLEOTIDE SEQUENCE [LARGE SCALE GENOMIC DNA]</scope>
    <source>
        <strain evidence="12 13">JCM 16114</strain>
    </source>
</reference>
<evidence type="ECO:0000259" key="11">
    <source>
        <dbReference type="PROSITE" id="PS51178"/>
    </source>
</evidence>
<dbReference type="Pfam" id="PF00069">
    <property type="entry name" value="Pkinase"/>
    <property type="match status" value="1"/>
</dbReference>
<comment type="caution">
    <text evidence="12">The sequence shown here is derived from an EMBL/GenBank/DDBJ whole genome shotgun (WGS) entry which is preliminary data.</text>
</comment>
<feature type="compositionally biased region" description="Low complexity" evidence="9">
    <location>
        <begin position="282"/>
        <end position="291"/>
    </location>
</feature>
<proteinExistence type="predicted"/>
<gene>
    <name evidence="12" type="ORF">GCM10009850_057420</name>
</gene>
<dbReference type="InterPro" id="IPR005543">
    <property type="entry name" value="PASTA_dom"/>
</dbReference>
<sequence>MFLGSRGGQTYAVKLLHGPVGDERAAFLREVELAKHVARFCTAQVIDAGFDEGRPYIVSEYVDGPSLAREVALTGPRHGGALERLAVSTATALAAIHRAGIVHRDFKPQNVLLGSDGPRVIDFGLAKALDAAATVSGRGVGTPAYMAPEQITAMAVTGAADVFSWGATMCFAANATAPFGQDSVAPVLHRILTAQPELGRLEGRLRALVESCLDKDARNRPSSRDLLFELLGESAEGVPPEVLRSPPPHILRAAPPLVPEQRSPETGRSGDEAGTGAGGAGPWAPMAEPEATGAMGDAYRLPPDAPGLGGGPASRPPQADHLREASVHPPGGHESTSAPHADWAGSGAGQGFAPGIGSGVGHGVGSGAGHGVGSGSGPGQGVRIGAGSGGGDGLVLGERPDHTRGWPRAAIAVCAALLATAAVLLIVIVPTMTADTADLPAPQAGGGPLTSVLSTFTAPTQTQNLPPAKPKQQASRGPQEPDPDPPTVIVPVTVAIPALIGMDRSAAAKALKRVGLTPGSVTERDSAQPIGQVLAARPAPGMVVNQGTKVFLQVSAGLKVPAVTGMQRGAAEAALTGAGLKVGAVTRSCSREPTGEVLSTRPKAARRVAGGTAVDLTVSRNGVPVPSVTGRQREDARGALVAAGLSVQVREQMVEDESRVDTVLAQSRAPGGCVEVGAEITITVGVAPQSGPDPGETAPSPTATASGPIAGE</sequence>
<feature type="compositionally biased region" description="Basic and acidic residues" evidence="9">
    <location>
        <begin position="262"/>
        <end position="271"/>
    </location>
</feature>
<dbReference type="InterPro" id="IPR008271">
    <property type="entry name" value="Ser/Thr_kinase_AS"/>
</dbReference>
<evidence type="ECO:0000256" key="2">
    <source>
        <dbReference type="ARBA" id="ARBA00022527"/>
    </source>
</evidence>
<dbReference type="InterPro" id="IPR000719">
    <property type="entry name" value="Prot_kinase_dom"/>
</dbReference>
<keyword evidence="5" id="KW-0418">Kinase</keyword>
<feature type="domain" description="Protein kinase" evidence="10">
    <location>
        <begin position="1"/>
        <end position="231"/>
    </location>
</feature>
<keyword evidence="6" id="KW-0067">ATP-binding</keyword>
<dbReference type="Proteomes" id="UP001499843">
    <property type="component" value="Unassembled WGS sequence"/>
</dbReference>
<evidence type="ECO:0000256" key="3">
    <source>
        <dbReference type="ARBA" id="ARBA00022679"/>
    </source>
</evidence>
<dbReference type="PROSITE" id="PS50011">
    <property type="entry name" value="PROTEIN_KINASE_DOM"/>
    <property type="match status" value="1"/>
</dbReference>
<name>A0ABN3CLM3_9ACTN</name>
<evidence type="ECO:0000256" key="9">
    <source>
        <dbReference type="SAM" id="MobiDB-lite"/>
    </source>
</evidence>
<feature type="region of interest" description="Disordered" evidence="9">
    <location>
        <begin position="460"/>
        <end position="488"/>
    </location>
</feature>
<dbReference type="SUPFAM" id="SSF56112">
    <property type="entry name" value="Protein kinase-like (PK-like)"/>
    <property type="match status" value="1"/>
</dbReference>
<dbReference type="PROSITE" id="PS51178">
    <property type="entry name" value="PASTA"/>
    <property type="match status" value="2"/>
</dbReference>
<feature type="domain" description="PASTA" evidence="11">
    <location>
        <begin position="619"/>
        <end position="686"/>
    </location>
</feature>
<dbReference type="EMBL" id="BAAAQX010000015">
    <property type="protein sequence ID" value="GAA2210283.1"/>
    <property type="molecule type" value="Genomic_DNA"/>
</dbReference>
<evidence type="ECO:0000256" key="7">
    <source>
        <dbReference type="ARBA" id="ARBA00047899"/>
    </source>
</evidence>
<keyword evidence="13" id="KW-1185">Reference proteome</keyword>
<evidence type="ECO:0000256" key="4">
    <source>
        <dbReference type="ARBA" id="ARBA00022741"/>
    </source>
</evidence>
<comment type="catalytic activity">
    <reaction evidence="7">
        <text>L-threonyl-[protein] + ATP = O-phospho-L-threonyl-[protein] + ADP + H(+)</text>
        <dbReference type="Rhea" id="RHEA:46608"/>
        <dbReference type="Rhea" id="RHEA-COMP:11060"/>
        <dbReference type="Rhea" id="RHEA-COMP:11605"/>
        <dbReference type="ChEBI" id="CHEBI:15378"/>
        <dbReference type="ChEBI" id="CHEBI:30013"/>
        <dbReference type="ChEBI" id="CHEBI:30616"/>
        <dbReference type="ChEBI" id="CHEBI:61977"/>
        <dbReference type="ChEBI" id="CHEBI:456216"/>
        <dbReference type="EC" id="2.7.11.1"/>
    </reaction>
</comment>
<dbReference type="CDD" id="cd14014">
    <property type="entry name" value="STKc_PknB_like"/>
    <property type="match status" value="1"/>
</dbReference>
<feature type="region of interest" description="Disordered" evidence="9">
    <location>
        <begin position="685"/>
        <end position="712"/>
    </location>
</feature>
<feature type="compositionally biased region" description="Gly residues" evidence="9">
    <location>
        <begin position="346"/>
        <end position="386"/>
    </location>
</feature>
<dbReference type="Gene3D" id="3.30.10.20">
    <property type="match status" value="3"/>
</dbReference>
<dbReference type="PROSITE" id="PS00108">
    <property type="entry name" value="PROTEIN_KINASE_ST"/>
    <property type="match status" value="1"/>
</dbReference>
<dbReference type="InterPro" id="IPR011009">
    <property type="entry name" value="Kinase-like_dom_sf"/>
</dbReference>
<dbReference type="PANTHER" id="PTHR43289:SF34">
    <property type="entry name" value="SERINE_THREONINE-PROTEIN KINASE YBDM-RELATED"/>
    <property type="match status" value="1"/>
</dbReference>
<comment type="catalytic activity">
    <reaction evidence="8">
        <text>L-seryl-[protein] + ATP = O-phospho-L-seryl-[protein] + ADP + H(+)</text>
        <dbReference type="Rhea" id="RHEA:17989"/>
        <dbReference type="Rhea" id="RHEA-COMP:9863"/>
        <dbReference type="Rhea" id="RHEA-COMP:11604"/>
        <dbReference type="ChEBI" id="CHEBI:15378"/>
        <dbReference type="ChEBI" id="CHEBI:29999"/>
        <dbReference type="ChEBI" id="CHEBI:30616"/>
        <dbReference type="ChEBI" id="CHEBI:83421"/>
        <dbReference type="ChEBI" id="CHEBI:456216"/>
        <dbReference type="EC" id="2.7.11.1"/>
    </reaction>
</comment>